<feature type="transmembrane region" description="Helical" evidence="1">
    <location>
        <begin position="6"/>
        <end position="24"/>
    </location>
</feature>
<proteinExistence type="predicted"/>
<keyword evidence="1" id="KW-0472">Membrane</keyword>
<feature type="domain" description="Mce/MlaD" evidence="2">
    <location>
        <begin position="36"/>
        <end position="113"/>
    </location>
</feature>
<dbReference type="InterPro" id="IPR030970">
    <property type="entry name" value="ABC_MlaD"/>
</dbReference>
<dbReference type="AlphaFoldDB" id="A0A382K205"/>
<keyword evidence="1" id="KW-1133">Transmembrane helix</keyword>
<dbReference type="GO" id="GO:0015914">
    <property type="term" value="P:phospholipid transport"/>
    <property type="evidence" value="ECO:0007669"/>
    <property type="project" value="InterPro"/>
</dbReference>
<dbReference type="NCBIfam" id="TIGR04430">
    <property type="entry name" value="OM_asym_MlaD"/>
    <property type="match status" value="1"/>
</dbReference>
<name>A0A382K205_9ZZZZ</name>
<dbReference type="InterPro" id="IPR052336">
    <property type="entry name" value="MlaD_Phospholipid_Transporter"/>
</dbReference>
<accession>A0A382K205</accession>
<dbReference type="PANTHER" id="PTHR33371">
    <property type="entry name" value="INTERMEMBRANE PHOSPHOLIPID TRANSPORT SYSTEM BINDING PROTEIN MLAD-RELATED"/>
    <property type="match status" value="1"/>
</dbReference>
<sequence>MSGNLVETLIGAMVLLVAGFFLYFSYFKADVRAITGYSLTAKFDKVDGVKTGSDVMLAGIKVGTVTHQSLDSDEFLAVLKLSLASDVKLPDDSIIKILSDGLLGGKYLSIDPGGSEDYLEAGDEIRFTQGTVDLTELIGKAIYNTGSGGGAKSD</sequence>
<dbReference type="Pfam" id="PF02470">
    <property type="entry name" value="MlaD"/>
    <property type="match status" value="1"/>
</dbReference>
<dbReference type="InterPro" id="IPR003399">
    <property type="entry name" value="Mce/MlaD"/>
</dbReference>
<evidence type="ECO:0000313" key="3">
    <source>
        <dbReference type="EMBL" id="SVC18258.1"/>
    </source>
</evidence>
<dbReference type="EMBL" id="UINC01077797">
    <property type="protein sequence ID" value="SVC18258.1"/>
    <property type="molecule type" value="Genomic_DNA"/>
</dbReference>
<evidence type="ECO:0000259" key="2">
    <source>
        <dbReference type="Pfam" id="PF02470"/>
    </source>
</evidence>
<dbReference type="PANTHER" id="PTHR33371:SF4">
    <property type="entry name" value="INTERMEMBRANE PHOSPHOLIPID TRANSPORT SYSTEM BINDING PROTEIN MLAD"/>
    <property type="match status" value="1"/>
</dbReference>
<organism evidence="3">
    <name type="scientific">marine metagenome</name>
    <dbReference type="NCBI Taxonomy" id="408172"/>
    <lineage>
        <taxon>unclassified sequences</taxon>
        <taxon>metagenomes</taxon>
        <taxon>ecological metagenomes</taxon>
    </lineage>
</organism>
<keyword evidence="1" id="KW-0812">Transmembrane</keyword>
<gene>
    <name evidence="3" type="ORF">METZ01_LOCUS271112</name>
</gene>
<protein>
    <recommendedName>
        <fullName evidence="2">Mce/MlaD domain-containing protein</fullName>
    </recommendedName>
</protein>
<evidence type="ECO:0000256" key="1">
    <source>
        <dbReference type="SAM" id="Phobius"/>
    </source>
</evidence>
<reference evidence="3" key="1">
    <citation type="submission" date="2018-05" db="EMBL/GenBank/DDBJ databases">
        <authorList>
            <person name="Lanie J.A."/>
            <person name="Ng W.-L."/>
            <person name="Kazmierczak K.M."/>
            <person name="Andrzejewski T.M."/>
            <person name="Davidsen T.M."/>
            <person name="Wayne K.J."/>
            <person name="Tettelin H."/>
            <person name="Glass J.I."/>
            <person name="Rusch D."/>
            <person name="Podicherti R."/>
            <person name="Tsui H.-C.T."/>
            <person name="Winkler M.E."/>
        </authorList>
    </citation>
    <scope>NUCLEOTIDE SEQUENCE</scope>
</reference>